<sequence>MSKFFEFVINRKEEILSLFIQHIYLTFGAILIAILIGIPLGILMSKVKTLQKPISGLINVIQSIPSMALLGLLIPILGIGSVPAITMVVLYSLLPIVKNTYTGLTNINPDVLESARGMGLTSRQTLRLVQIPLALPLIMSGIRISAVMAVGLMTLAAFIGAGGLGYLVYSGIQTVNNNMILAGAIPSCILALVIDFLFGKIEVLIMPKGLNPTKHKSKSTGLKVTLAIILVALIGSSLFAVLKPKGETIVIGSKSFSEQLILGNMYAELIEEHTDLNVEKKLGLAGSSVTMEGLYAGEIDLMVEYTATLYINVLNQEPSVDKELIYSKSKEIMEKEHKLTLLEPLGFNNGFTIAMKPEVADKYGITSISDLAKVSSELVFGPTLEFLNRVDGFPNLASVYNLNFKNVVGIDGALRYKALDNGESDVIDAFTTDGLLKTFNLKVLEDDLNFFAPYDAIPLVRMETLEKYPELKTVLNMLSGKLSQETMIDLNYKVDDLGEDPAQVAKEYLRSEGLIK</sequence>
<dbReference type="PROSITE" id="PS50928">
    <property type="entry name" value="ABC_TM1"/>
    <property type="match status" value="1"/>
</dbReference>
<feature type="transmembrane region" description="Helical" evidence="8">
    <location>
        <begin position="220"/>
        <end position="242"/>
    </location>
</feature>
<name>A0A1H0NRE8_9CLOT</name>
<feature type="transmembrane region" description="Helical" evidence="8">
    <location>
        <begin position="146"/>
        <end position="168"/>
    </location>
</feature>
<feature type="transmembrane region" description="Helical" evidence="8">
    <location>
        <begin position="180"/>
        <end position="199"/>
    </location>
</feature>
<comment type="subcellular location">
    <subcellularLocation>
        <location evidence="8">Cell membrane</location>
        <topology evidence="8">Multi-pass membrane protein</topology>
    </subcellularLocation>
    <subcellularLocation>
        <location evidence="1">Membrane</location>
        <topology evidence="1">Multi-pass membrane protein</topology>
    </subcellularLocation>
</comment>
<dbReference type="Gene3D" id="3.40.190.10">
    <property type="entry name" value="Periplasmic binding protein-like II"/>
    <property type="match status" value="1"/>
</dbReference>
<evidence type="ECO:0000313" key="10">
    <source>
        <dbReference type="Proteomes" id="UP000198597"/>
    </source>
</evidence>
<comment type="similarity">
    <text evidence="6">In the C-terminal section; belongs to the OsmX family.</text>
</comment>
<dbReference type="CDD" id="cd06261">
    <property type="entry name" value="TM_PBP2"/>
    <property type="match status" value="1"/>
</dbReference>
<protein>
    <submittedName>
        <fullName evidence="9">Osmoprotectant transport system permease protein</fullName>
    </submittedName>
</protein>
<comment type="similarity">
    <text evidence="7">In the N-terminal section; belongs to the binding-protein-dependent transport system permease family.</text>
</comment>
<dbReference type="AlphaFoldDB" id="A0A1H0NRE8"/>
<dbReference type="EMBL" id="FNJM01000001">
    <property type="protein sequence ID" value="SDO95274.1"/>
    <property type="molecule type" value="Genomic_DNA"/>
</dbReference>
<evidence type="ECO:0000256" key="1">
    <source>
        <dbReference type="ARBA" id="ARBA00004141"/>
    </source>
</evidence>
<dbReference type="RefSeq" id="WP_089966276.1">
    <property type="nucleotide sequence ID" value="NZ_FNJM01000001.1"/>
</dbReference>
<dbReference type="PANTHER" id="PTHR30177">
    <property type="entry name" value="GLYCINE BETAINE/L-PROLINE TRANSPORT SYSTEM PERMEASE PROTEIN PROW"/>
    <property type="match status" value="1"/>
</dbReference>
<keyword evidence="10" id="KW-1185">Reference proteome</keyword>
<organism evidence="9 10">
    <name type="scientific">Clostridium gasigenes</name>
    <dbReference type="NCBI Taxonomy" id="94869"/>
    <lineage>
        <taxon>Bacteria</taxon>
        <taxon>Bacillati</taxon>
        <taxon>Bacillota</taxon>
        <taxon>Clostridia</taxon>
        <taxon>Eubacteriales</taxon>
        <taxon>Clostridiaceae</taxon>
        <taxon>Clostridium</taxon>
    </lineage>
</organism>
<dbReference type="Gene3D" id="1.10.3720.10">
    <property type="entry name" value="MetI-like"/>
    <property type="match status" value="1"/>
</dbReference>
<dbReference type="SUPFAM" id="SSF53850">
    <property type="entry name" value="Periplasmic binding protein-like II"/>
    <property type="match status" value="1"/>
</dbReference>
<dbReference type="Gene3D" id="3.40.190.120">
    <property type="entry name" value="Osmoprotection protein (prox), domain 2"/>
    <property type="match status" value="1"/>
</dbReference>
<evidence type="ECO:0000256" key="3">
    <source>
        <dbReference type="ARBA" id="ARBA00022692"/>
    </source>
</evidence>
<gene>
    <name evidence="9" type="ORF">SAMN04488529_101927</name>
</gene>
<dbReference type="Pfam" id="PF04069">
    <property type="entry name" value="OpuAC"/>
    <property type="match status" value="1"/>
</dbReference>
<dbReference type="CDD" id="cd13609">
    <property type="entry name" value="PBP2_Opu_like_1"/>
    <property type="match status" value="1"/>
</dbReference>
<dbReference type="OrthoDB" id="9801163at2"/>
<dbReference type="GO" id="GO:0022857">
    <property type="term" value="F:transmembrane transporter activity"/>
    <property type="evidence" value="ECO:0007669"/>
    <property type="project" value="InterPro"/>
</dbReference>
<reference evidence="9 10" key="1">
    <citation type="submission" date="2016-10" db="EMBL/GenBank/DDBJ databases">
        <authorList>
            <person name="de Groot N.N."/>
        </authorList>
    </citation>
    <scope>NUCLEOTIDE SEQUENCE [LARGE SCALE GENOMIC DNA]</scope>
    <source>
        <strain evidence="9 10">DSM 12272</strain>
    </source>
</reference>
<dbReference type="InterPro" id="IPR000515">
    <property type="entry name" value="MetI-like"/>
</dbReference>
<proteinExistence type="inferred from homology"/>
<dbReference type="PANTHER" id="PTHR30177:SF4">
    <property type="entry name" value="OSMOPROTECTANT IMPORT PERMEASE PROTEIN OSMW"/>
    <property type="match status" value="1"/>
</dbReference>
<evidence type="ECO:0000256" key="5">
    <source>
        <dbReference type="ARBA" id="ARBA00023136"/>
    </source>
</evidence>
<feature type="transmembrane region" description="Helical" evidence="8">
    <location>
        <begin position="21"/>
        <end position="44"/>
    </location>
</feature>
<dbReference type="InterPro" id="IPR035906">
    <property type="entry name" value="MetI-like_sf"/>
</dbReference>
<evidence type="ECO:0000256" key="2">
    <source>
        <dbReference type="ARBA" id="ARBA00022448"/>
    </source>
</evidence>
<dbReference type="InterPro" id="IPR007210">
    <property type="entry name" value="ABC_Gly_betaine_transp_sub-bd"/>
</dbReference>
<feature type="transmembrane region" description="Helical" evidence="8">
    <location>
        <begin position="64"/>
        <end position="94"/>
    </location>
</feature>
<keyword evidence="4 8" id="KW-1133">Transmembrane helix</keyword>
<comment type="similarity">
    <text evidence="8">Belongs to the binding-protein-dependent transport system permease family.</text>
</comment>
<keyword evidence="2 8" id="KW-0813">Transport</keyword>
<evidence type="ECO:0000256" key="8">
    <source>
        <dbReference type="RuleBase" id="RU363032"/>
    </source>
</evidence>
<dbReference type="FunFam" id="1.10.3720.10:FF:000001">
    <property type="entry name" value="Glycine betaine ABC transporter, permease"/>
    <property type="match status" value="1"/>
</dbReference>
<accession>A0A1H0NRE8</accession>
<dbReference type="SUPFAM" id="SSF161098">
    <property type="entry name" value="MetI-like"/>
    <property type="match status" value="1"/>
</dbReference>
<dbReference type="Pfam" id="PF00528">
    <property type="entry name" value="BPD_transp_1"/>
    <property type="match status" value="1"/>
</dbReference>
<dbReference type="InterPro" id="IPR051204">
    <property type="entry name" value="ABC_transp_perm/SBD"/>
</dbReference>
<evidence type="ECO:0000256" key="4">
    <source>
        <dbReference type="ARBA" id="ARBA00022989"/>
    </source>
</evidence>
<evidence type="ECO:0000256" key="6">
    <source>
        <dbReference type="ARBA" id="ARBA00035642"/>
    </source>
</evidence>
<evidence type="ECO:0000313" key="9">
    <source>
        <dbReference type="EMBL" id="SDO95274.1"/>
    </source>
</evidence>
<dbReference type="GO" id="GO:0043190">
    <property type="term" value="C:ATP-binding cassette (ABC) transporter complex"/>
    <property type="evidence" value="ECO:0007669"/>
    <property type="project" value="InterPro"/>
</dbReference>
<keyword evidence="5 8" id="KW-0472">Membrane</keyword>
<dbReference type="GO" id="GO:0031460">
    <property type="term" value="P:glycine betaine transport"/>
    <property type="evidence" value="ECO:0007669"/>
    <property type="project" value="TreeGrafter"/>
</dbReference>
<keyword evidence="3 8" id="KW-0812">Transmembrane</keyword>
<evidence type="ECO:0000256" key="7">
    <source>
        <dbReference type="ARBA" id="ARBA00035652"/>
    </source>
</evidence>
<dbReference type="STRING" id="94869.SAMN04488529_101927"/>
<dbReference type="Proteomes" id="UP000198597">
    <property type="component" value="Unassembled WGS sequence"/>
</dbReference>